<evidence type="ECO:0000313" key="2">
    <source>
        <dbReference type="EMBL" id="MEZ2740504.1"/>
    </source>
</evidence>
<dbReference type="RefSeq" id="WP_370893368.1">
    <property type="nucleotide sequence ID" value="NZ_JBGJLR010000017.1"/>
</dbReference>
<proteinExistence type="predicted"/>
<evidence type="ECO:0000313" key="3">
    <source>
        <dbReference type="Proteomes" id="UP001567350"/>
    </source>
</evidence>
<gene>
    <name evidence="2" type="ORF">ACBP88_13790</name>
</gene>
<organism evidence="2 3">
    <name type="scientific">Comamonas jiangduensis</name>
    <dbReference type="NCBI Taxonomy" id="1194168"/>
    <lineage>
        <taxon>Bacteria</taxon>
        <taxon>Pseudomonadati</taxon>
        <taxon>Pseudomonadota</taxon>
        <taxon>Betaproteobacteria</taxon>
        <taxon>Burkholderiales</taxon>
        <taxon>Comamonadaceae</taxon>
        <taxon>Comamonas</taxon>
    </lineage>
</organism>
<dbReference type="EMBL" id="JBGJLR010000017">
    <property type="protein sequence ID" value="MEZ2740504.1"/>
    <property type="molecule type" value="Genomic_DNA"/>
</dbReference>
<comment type="caution">
    <text evidence="2">The sequence shown here is derived from an EMBL/GenBank/DDBJ whole genome shotgun (WGS) entry which is preliminary data.</text>
</comment>
<evidence type="ECO:0000256" key="1">
    <source>
        <dbReference type="SAM" id="SignalP"/>
    </source>
</evidence>
<accession>A0ABV4IHV7</accession>
<sequence>MRYTLSVLTAACVLALSQPAWSETIDRELLQRARNAALALPDKDRASASQWLQQLQTAAPATAVAAKRPLPFHPVYQAIGHTLAQHYATASSAHVQAHPVVPADWRQAAVAAGAQHLHLHLQLDATMVQRWIAPWQQETA</sequence>
<keyword evidence="3" id="KW-1185">Reference proteome</keyword>
<feature type="chain" id="PRO_5046829686" evidence="1">
    <location>
        <begin position="23"/>
        <end position="140"/>
    </location>
</feature>
<dbReference type="Proteomes" id="UP001567350">
    <property type="component" value="Unassembled WGS sequence"/>
</dbReference>
<feature type="signal peptide" evidence="1">
    <location>
        <begin position="1"/>
        <end position="22"/>
    </location>
</feature>
<keyword evidence="1" id="KW-0732">Signal</keyword>
<protein>
    <submittedName>
        <fullName evidence="2">Uncharacterized protein</fullName>
    </submittedName>
</protein>
<reference evidence="2 3" key="1">
    <citation type="submission" date="2024-08" db="EMBL/GenBank/DDBJ databases">
        <authorList>
            <person name="Feng Z."/>
            <person name="Ronholm J."/>
        </authorList>
    </citation>
    <scope>NUCLEOTIDE SEQUENCE [LARGE SCALE GENOMIC DNA]</scope>
    <source>
        <strain evidence="2 3">4-AB0-8</strain>
    </source>
</reference>
<name>A0ABV4IHV7_9BURK</name>